<organism evidence="3 4">
    <name type="scientific">Gottfriedia acidiceleris</name>
    <dbReference type="NCBI Taxonomy" id="371036"/>
    <lineage>
        <taxon>Bacteria</taxon>
        <taxon>Bacillati</taxon>
        <taxon>Bacillota</taxon>
        <taxon>Bacilli</taxon>
        <taxon>Bacillales</taxon>
        <taxon>Bacillaceae</taxon>
        <taxon>Gottfriedia</taxon>
    </lineage>
</organism>
<sequence>MSKSKARKLREKLVREGKRNPESSRSSFAMLDLNTRRTKTKQEKLNQVKHKKQSFGKDDFQTKDCFLFRCLSYCCVAGAFFTLLANLTVRFVLYTSASASN</sequence>
<keyword evidence="2" id="KW-0472">Membrane</keyword>
<proteinExistence type="predicted"/>
<evidence type="ECO:0000313" key="4">
    <source>
        <dbReference type="Proteomes" id="UP000830639"/>
    </source>
</evidence>
<feature type="transmembrane region" description="Helical" evidence="2">
    <location>
        <begin position="70"/>
        <end position="93"/>
    </location>
</feature>
<gene>
    <name evidence="3" type="ORF">MY490_07100</name>
</gene>
<keyword evidence="2" id="KW-0812">Transmembrane</keyword>
<keyword evidence="4" id="KW-1185">Reference proteome</keyword>
<protein>
    <submittedName>
        <fullName evidence="3">Uncharacterized protein</fullName>
    </submittedName>
</protein>
<keyword evidence="2" id="KW-1133">Transmembrane helix</keyword>
<dbReference type="EMBL" id="CP096034">
    <property type="protein sequence ID" value="UPM56582.1"/>
    <property type="molecule type" value="Genomic_DNA"/>
</dbReference>
<reference evidence="3 4" key="1">
    <citation type="submission" date="2022-04" db="EMBL/GenBank/DDBJ databases">
        <title>Mechanism of arsenic methylation and mitigation arsenic toxicity by Bacillus sp. LH14 from an Arsenic-Contaminated Paddy Soil.</title>
        <authorList>
            <person name="Wang D."/>
        </authorList>
    </citation>
    <scope>NUCLEOTIDE SEQUENCE [LARGE SCALE GENOMIC DNA]</scope>
    <source>
        <strain evidence="3 4">LH14</strain>
    </source>
</reference>
<dbReference type="RefSeq" id="WP_248269458.1">
    <property type="nucleotide sequence ID" value="NZ_CP096034.1"/>
</dbReference>
<feature type="region of interest" description="Disordered" evidence="1">
    <location>
        <begin position="1"/>
        <end position="31"/>
    </location>
</feature>
<dbReference type="Proteomes" id="UP000830639">
    <property type="component" value="Chromosome"/>
</dbReference>
<evidence type="ECO:0000256" key="2">
    <source>
        <dbReference type="SAM" id="Phobius"/>
    </source>
</evidence>
<feature type="compositionally biased region" description="Basic residues" evidence="1">
    <location>
        <begin position="1"/>
        <end position="10"/>
    </location>
</feature>
<evidence type="ECO:0000313" key="3">
    <source>
        <dbReference type="EMBL" id="UPM56582.1"/>
    </source>
</evidence>
<accession>A0ABY4JVC0</accession>
<name>A0ABY4JVC0_9BACI</name>
<feature type="compositionally biased region" description="Basic and acidic residues" evidence="1">
    <location>
        <begin position="11"/>
        <end position="22"/>
    </location>
</feature>
<evidence type="ECO:0000256" key="1">
    <source>
        <dbReference type="SAM" id="MobiDB-lite"/>
    </source>
</evidence>